<dbReference type="OrthoDB" id="5855819at2759"/>
<gene>
    <name evidence="3" type="ORF">L596_010669</name>
</gene>
<sequence>MCLHNGLNLWVFHEWSCQSVRPDQCLLVTNCFLVTHDSKHKLVDSSGCSVDRSVVPEFSYVNNTYVGQYIPVFGIAQKPFVHFQCQLSLVDSVEGLCPIPDCDKDSSHTKPLQRRDIASYLIHSNASILDALSQRVEILEVGESTRSEPCESARKTAQAAPQRFEKLNRPRAPCACRKCPSAGYRYHRGCHLYACRRARSDGSAISDILR</sequence>
<comment type="caution">
    <text evidence="3">The sequence shown here is derived from an EMBL/GenBank/DDBJ whole genome shotgun (WGS) entry which is preliminary data.</text>
</comment>
<organism evidence="3 4">
    <name type="scientific">Steinernema carpocapsae</name>
    <name type="common">Entomopathogenic nematode</name>
    <dbReference type="NCBI Taxonomy" id="34508"/>
    <lineage>
        <taxon>Eukaryota</taxon>
        <taxon>Metazoa</taxon>
        <taxon>Ecdysozoa</taxon>
        <taxon>Nematoda</taxon>
        <taxon>Chromadorea</taxon>
        <taxon>Rhabditida</taxon>
        <taxon>Tylenchina</taxon>
        <taxon>Panagrolaimomorpha</taxon>
        <taxon>Strongyloidoidea</taxon>
        <taxon>Steinernematidae</taxon>
        <taxon>Steinernema</taxon>
    </lineage>
</organism>
<accession>A0A4U5PJM9</accession>
<feature type="domain" description="ZP" evidence="2">
    <location>
        <begin position="1"/>
        <end position="109"/>
    </location>
</feature>
<dbReference type="PANTHER" id="PTHR22907:SF17">
    <property type="entry name" value="ZP DOMAIN-CONTAINING PROTEIN"/>
    <property type="match status" value="1"/>
</dbReference>
<dbReference type="InterPro" id="IPR051962">
    <property type="entry name" value="Cuticlin"/>
</dbReference>
<protein>
    <recommendedName>
        <fullName evidence="2">ZP domain-containing protein</fullName>
    </recommendedName>
</protein>
<dbReference type="Pfam" id="PF25301">
    <property type="entry name" value="CUT_C"/>
    <property type="match status" value="1"/>
</dbReference>
<reference evidence="3 4" key="2">
    <citation type="journal article" date="2019" name="G3 (Bethesda)">
        <title>Hybrid Assembly of the Genome of the Entomopathogenic Nematode Steinernema carpocapsae Identifies the X-Chromosome.</title>
        <authorList>
            <person name="Serra L."/>
            <person name="Macchietto M."/>
            <person name="Macias-Munoz A."/>
            <person name="McGill C.J."/>
            <person name="Rodriguez I.M."/>
            <person name="Rodriguez B."/>
            <person name="Murad R."/>
            <person name="Mortazavi A."/>
        </authorList>
    </citation>
    <scope>NUCLEOTIDE SEQUENCE [LARGE SCALE GENOMIC DNA]</scope>
    <source>
        <strain evidence="3 4">ALL</strain>
    </source>
</reference>
<reference evidence="3 4" key="1">
    <citation type="journal article" date="2015" name="Genome Biol.">
        <title>Comparative genomics of Steinernema reveals deeply conserved gene regulatory networks.</title>
        <authorList>
            <person name="Dillman A.R."/>
            <person name="Macchietto M."/>
            <person name="Porter C.F."/>
            <person name="Rogers A."/>
            <person name="Williams B."/>
            <person name="Antoshechkin I."/>
            <person name="Lee M.M."/>
            <person name="Goodwin Z."/>
            <person name="Lu X."/>
            <person name="Lewis E.E."/>
            <person name="Goodrich-Blair H."/>
            <person name="Stock S.P."/>
            <person name="Adams B.J."/>
            <person name="Sternberg P.W."/>
            <person name="Mortazavi A."/>
        </authorList>
    </citation>
    <scope>NUCLEOTIDE SEQUENCE [LARGE SCALE GENOMIC DNA]</scope>
    <source>
        <strain evidence="3 4">ALL</strain>
    </source>
</reference>
<dbReference type="AlphaFoldDB" id="A0A4U5PJM9"/>
<evidence type="ECO:0000313" key="3">
    <source>
        <dbReference type="EMBL" id="TKR96686.1"/>
    </source>
</evidence>
<evidence type="ECO:0000313" key="4">
    <source>
        <dbReference type="Proteomes" id="UP000298663"/>
    </source>
</evidence>
<dbReference type="PANTHER" id="PTHR22907">
    <property type="entry name" value="GH04558P"/>
    <property type="match status" value="1"/>
</dbReference>
<name>A0A4U5PJM9_STECR</name>
<dbReference type="Proteomes" id="UP000298663">
    <property type="component" value="Unassembled WGS sequence"/>
</dbReference>
<dbReference type="EMBL" id="AZBU02000002">
    <property type="protein sequence ID" value="TKR96686.1"/>
    <property type="molecule type" value="Genomic_DNA"/>
</dbReference>
<evidence type="ECO:0000259" key="2">
    <source>
        <dbReference type="PROSITE" id="PS51034"/>
    </source>
</evidence>
<proteinExistence type="predicted"/>
<evidence type="ECO:0000256" key="1">
    <source>
        <dbReference type="ARBA" id="ARBA00022729"/>
    </source>
</evidence>
<keyword evidence="1" id="KW-0732">Signal</keyword>
<keyword evidence="4" id="KW-1185">Reference proteome</keyword>
<dbReference type="PROSITE" id="PS51034">
    <property type="entry name" value="ZP_2"/>
    <property type="match status" value="1"/>
</dbReference>
<dbReference type="InterPro" id="IPR057475">
    <property type="entry name" value="CUT_C"/>
</dbReference>
<dbReference type="InterPro" id="IPR001507">
    <property type="entry name" value="ZP_dom"/>
</dbReference>